<evidence type="ECO:0000259" key="4">
    <source>
        <dbReference type="PROSITE" id="PS50949"/>
    </source>
</evidence>
<evidence type="ECO:0000313" key="6">
    <source>
        <dbReference type="Proteomes" id="UP000003527"/>
    </source>
</evidence>
<dbReference type="SMART" id="SM00345">
    <property type="entry name" value="HTH_GNTR"/>
    <property type="match status" value="1"/>
</dbReference>
<feature type="domain" description="HTH gntR-type" evidence="4">
    <location>
        <begin position="8"/>
        <end position="76"/>
    </location>
</feature>
<evidence type="ECO:0000256" key="3">
    <source>
        <dbReference type="ARBA" id="ARBA00023163"/>
    </source>
</evidence>
<dbReference type="Gene3D" id="1.10.10.10">
    <property type="entry name" value="Winged helix-like DNA-binding domain superfamily/Winged helix DNA-binding domain"/>
    <property type="match status" value="1"/>
</dbReference>
<evidence type="ECO:0000313" key="5">
    <source>
        <dbReference type="EMBL" id="EHL14389.1"/>
    </source>
</evidence>
<dbReference type="Gene3D" id="3.40.1410.10">
    <property type="entry name" value="Chorismate lyase-like"/>
    <property type="match status" value="1"/>
</dbReference>
<sequence>MKKHQNFKPNYMQIQDYILYKIESGEYPVGSKIPSEVELAEMFSVSRITANKAIKELSIMGILERTRGRGTFVKDFSEEKNNSKAFVSAVKLELNAKRQHQLLQFKLISPYPELRESFGSDQGDSFYEIILANKSASGIESIDYSYIPCSLVPDILPNLDSLCNHFIFNFLKEQPIEPPKYLKIFVNIPEYSFLESAKSFLGTEQNINIWKTNVYDQNMKIQSCIYTACPDSSAETPLFTFLL</sequence>
<dbReference type="PRINTS" id="PR00035">
    <property type="entry name" value="HTHGNTR"/>
</dbReference>
<organism evidence="5 6">
    <name type="scientific">Oribacterium asaccharolyticum ACB7</name>
    <dbReference type="NCBI Taxonomy" id="796944"/>
    <lineage>
        <taxon>Bacteria</taxon>
        <taxon>Bacillati</taxon>
        <taxon>Bacillota</taxon>
        <taxon>Clostridia</taxon>
        <taxon>Lachnospirales</taxon>
        <taxon>Lachnospiraceae</taxon>
        <taxon>Oribacterium</taxon>
    </lineage>
</organism>
<dbReference type="GO" id="GO:0045892">
    <property type="term" value="P:negative regulation of DNA-templated transcription"/>
    <property type="evidence" value="ECO:0007669"/>
    <property type="project" value="TreeGrafter"/>
</dbReference>
<dbReference type="GO" id="GO:0003700">
    <property type="term" value="F:DNA-binding transcription factor activity"/>
    <property type="evidence" value="ECO:0007669"/>
    <property type="project" value="InterPro"/>
</dbReference>
<reference evidence="5 6" key="1">
    <citation type="submission" date="2011-08" db="EMBL/GenBank/DDBJ databases">
        <title>The Genome Sequence of Oribacterium sp. ACB7.</title>
        <authorList>
            <consortium name="The Broad Institute Genome Sequencing Platform"/>
            <person name="Earl A."/>
            <person name="Ward D."/>
            <person name="Feldgarden M."/>
            <person name="Gevers D."/>
            <person name="Sizova M."/>
            <person name="Hazen A."/>
            <person name="Epstein S."/>
            <person name="Young S.K."/>
            <person name="Zeng Q."/>
            <person name="Gargeya S."/>
            <person name="Fitzgerald M."/>
            <person name="Haas B."/>
            <person name="Abouelleil A."/>
            <person name="Alvarado L."/>
            <person name="Arachchi H.M."/>
            <person name="Berlin A."/>
            <person name="Brown A."/>
            <person name="Chapman S.B."/>
            <person name="Chen Z."/>
            <person name="Dunbar C."/>
            <person name="Freedman E."/>
            <person name="Gearin G."/>
            <person name="Gellesch M."/>
            <person name="Goldberg J."/>
            <person name="Griggs A."/>
            <person name="Gujja S."/>
            <person name="Heiman D."/>
            <person name="Howarth C."/>
            <person name="Larson L."/>
            <person name="Lui A."/>
            <person name="MacDonald P.J.P."/>
            <person name="Montmayeur A."/>
            <person name="Murphy C."/>
            <person name="Neiman D."/>
            <person name="Pearson M."/>
            <person name="Priest M."/>
            <person name="Roberts A."/>
            <person name="Saif S."/>
            <person name="Shea T."/>
            <person name="Shenoy N."/>
            <person name="Sisk P."/>
            <person name="Stolte C."/>
            <person name="Sykes S."/>
            <person name="Wortman J."/>
            <person name="Nusbaum C."/>
            <person name="Birren B."/>
        </authorList>
    </citation>
    <scope>NUCLEOTIDE SEQUENCE [LARGE SCALE GENOMIC DNA]</scope>
    <source>
        <strain evidence="5 6">ACB7</strain>
    </source>
</reference>
<comment type="caution">
    <text evidence="5">The sequence shown here is derived from an EMBL/GenBank/DDBJ whole genome shotgun (WGS) entry which is preliminary data.</text>
</comment>
<dbReference type="GO" id="GO:0003677">
    <property type="term" value="F:DNA binding"/>
    <property type="evidence" value="ECO:0007669"/>
    <property type="project" value="UniProtKB-KW"/>
</dbReference>
<dbReference type="PROSITE" id="PS50949">
    <property type="entry name" value="HTH_GNTR"/>
    <property type="match status" value="1"/>
</dbReference>
<keyword evidence="3" id="KW-0804">Transcription</keyword>
<keyword evidence="2" id="KW-0238">DNA-binding</keyword>
<dbReference type="PATRIC" id="fig|796944.3.peg.65"/>
<dbReference type="FunFam" id="1.10.10.10:FF:000079">
    <property type="entry name" value="GntR family transcriptional regulator"/>
    <property type="match status" value="1"/>
</dbReference>
<dbReference type="InterPro" id="IPR000524">
    <property type="entry name" value="Tscrpt_reg_HTH_GntR"/>
</dbReference>
<evidence type="ECO:0000256" key="2">
    <source>
        <dbReference type="ARBA" id="ARBA00023125"/>
    </source>
</evidence>
<keyword evidence="1" id="KW-0805">Transcription regulation</keyword>
<dbReference type="PANTHER" id="PTHR44846">
    <property type="entry name" value="MANNOSYL-D-GLYCERATE TRANSPORT/METABOLISM SYSTEM REPRESSOR MNGR-RELATED"/>
    <property type="match status" value="1"/>
</dbReference>
<dbReference type="SUPFAM" id="SSF64288">
    <property type="entry name" value="Chorismate lyase-like"/>
    <property type="match status" value="1"/>
</dbReference>
<protein>
    <recommendedName>
        <fullName evidence="4">HTH gntR-type domain-containing protein</fullName>
    </recommendedName>
</protein>
<dbReference type="InterPro" id="IPR028978">
    <property type="entry name" value="Chorismate_lyase_/UTRA_dom_sf"/>
</dbReference>
<proteinExistence type="predicted"/>
<dbReference type="InterPro" id="IPR036388">
    <property type="entry name" value="WH-like_DNA-bd_sf"/>
</dbReference>
<keyword evidence="6" id="KW-1185">Reference proteome</keyword>
<evidence type="ECO:0000256" key="1">
    <source>
        <dbReference type="ARBA" id="ARBA00023015"/>
    </source>
</evidence>
<dbReference type="EMBL" id="AFZD01000002">
    <property type="protein sequence ID" value="EHL14389.1"/>
    <property type="molecule type" value="Genomic_DNA"/>
</dbReference>
<dbReference type="InterPro" id="IPR050679">
    <property type="entry name" value="Bact_HTH_transcr_reg"/>
</dbReference>
<gene>
    <name evidence="5" type="ORF">HMPREF9624_01569</name>
</gene>
<name>G9WR53_9FIRM</name>
<dbReference type="Pfam" id="PF00392">
    <property type="entry name" value="GntR"/>
    <property type="match status" value="1"/>
</dbReference>
<dbReference type="Proteomes" id="UP000003527">
    <property type="component" value="Unassembled WGS sequence"/>
</dbReference>
<dbReference type="AlphaFoldDB" id="G9WR53"/>
<dbReference type="InterPro" id="IPR036390">
    <property type="entry name" value="WH_DNA-bd_sf"/>
</dbReference>
<dbReference type="PANTHER" id="PTHR44846:SF1">
    <property type="entry name" value="MANNOSYL-D-GLYCERATE TRANSPORT_METABOLISM SYSTEM REPRESSOR MNGR-RELATED"/>
    <property type="match status" value="1"/>
</dbReference>
<dbReference type="SUPFAM" id="SSF46785">
    <property type="entry name" value="Winged helix' DNA-binding domain"/>
    <property type="match status" value="1"/>
</dbReference>
<accession>G9WR53</accession>
<dbReference type="RefSeq" id="WP_009537327.1">
    <property type="nucleotide sequence ID" value="NZ_JH414506.1"/>
</dbReference>
<dbReference type="HOGENOM" id="CLU_063236_4_2_9"/>
<dbReference type="CDD" id="cd07377">
    <property type="entry name" value="WHTH_GntR"/>
    <property type="match status" value="1"/>
</dbReference>